<dbReference type="Proteomes" id="UP000015664">
    <property type="component" value="Unassembled WGS sequence"/>
</dbReference>
<name>T0WMM4_LACLC</name>
<dbReference type="PATRIC" id="fig|1234873.3.peg.2605"/>
<reference evidence="1 2" key="1">
    <citation type="journal article" date="2013" name="ISME J.">
        <title>Multifactorial diversity sustains microbial community stability.</title>
        <authorList>
            <person name="Erkus O."/>
            <person name="de Jager V.C."/>
            <person name="Spus M."/>
            <person name="van Alen-Boerrigter I.J."/>
            <person name="van Rijswijck I.M."/>
            <person name="Hazelwood L."/>
            <person name="Janssen P.W."/>
            <person name="van Hijum S.A."/>
            <person name="Kleerebezem M."/>
            <person name="Smid E.J."/>
        </authorList>
    </citation>
    <scope>NUCLEOTIDE SEQUENCE [LARGE SCALE GENOMIC DNA]</scope>
    <source>
        <strain evidence="1 2">TIFN3</strain>
    </source>
</reference>
<protein>
    <submittedName>
        <fullName evidence="1">Uncharacterized protein</fullName>
    </submittedName>
</protein>
<proteinExistence type="predicted"/>
<gene>
    <name evidence="1" type="ORF">LLT3_06230</name>
</gene>
<comment type="caution">
    <text evidence="1">The sequence shown here is derived from an EMBL/GenBank/DDBJ whole genome shotgun (WGS) entry which is preliminary data.</text>
</comment>
<evidence type="ECO:0000313" key="1">
    <source>
        <dbReference type="EMBL" id="EQC93903.1"/>
    </source>
</evidence>
<organism evidence="1 2">
    <name type="scientific">Lactococcus cremoris subsp. cremoris TIFN3</name>
    <dbReference type="NCBI Taxonomy" id="1234873"/>
    <lineage>
        <taxon>Bacteria</taxon>
        <taxon>Bacillati</taxon>
        <taxon>Bacillota</taxon>
        <taxon>Bacilli</taxon>
        <taxon>Lactobacillales</taxon>
        <taxon>Streptococcaceae</taxon>
        <taxon>Lactococcus</taxon>
        <taxon>Lactococcus cremoris subsp. cremoris</taxon>
    </lineage>
</organism>
<dbReference type="EMBL" id="ATBE01000350">
    <property type="protein sequence ID" value="EQC93903.1"/>
    <property type="molecule type" value="Genomic_DNA"/>
</dbReference>
<evidence type="ECO:0000313" key="2">
    <source>
        <dbReference type="Proteomes" id="UP000015664"/>
    </source>
</evidence>
<sequence>MRDILIIKISNQQLFRTSTATITTPMTRRVRCCMSCAGLSWWVKKGGNMKLSDYLKSIDHLDERMEKAVIIAGYEKMFGEHYRLPQEQFADLMELPLPKLRRVIHEMKKAID</sequence>
<accession>T0WMM4</accession>
<dbReference type="AlphaFoldDB" id="T0WMM4"/>